<gene>
    <name evidence="1" type="ORF">Zmor_003623</name>
</gene>
<dbReference type="AlphaFoldDB" id="A0AA38M275"/>
<protein>
    <submittedName>
        <fullName evidence="1">Uncharacterized protein</fullName>
    </submittedName>
</protein>
<organism evidence="1 2">
    <name type="scientific">Zophobas morio</name>
    <dbReference type="NCBI Taxonomy" id="2755281"/>
    <lineage>
        <taxon>Eukaryota</taxon>
        <taxon>Metazoa</taxon>
        <taxon>Ecdysozoa</taxon>
        <taxon>Arthropoda</taxon>
        <taxon>Hexapoda</taxon>
        <taxon>Insecta</taxon>
        <taxon>Pterygota</taxon>
        <taxon>Neoptera</taxon>
        <taxon>Endopterygota</taxon>
        <taxon>Coleoptera</taxon>
        <taxon>Polyphaga</taxon>
        <taxon>Cucujiformia</taxon>
        <taxon>Tenebrionidae</taxon>
        <taxon>Zophobas</taxon>
    </lineage>
</organism>
<evidence type="ECO:0000313" key="2">
    <source>
        <dbReference type="Proteomes" id="UP001168821"/>
    </source>
</evidence>
<dbReference type="Proteomes" id="UP001168821">
    <property type="component" value="Unassembled WGS sequence"/>
</dbReference>
<accession>A0AA38M275</accession>
<evidence type="ECO:0000313" key="1">
    <source>
        <dbReference type="EMBL" id="KAJ3640314.1"/>
    </source>
</evidence>
<name>A0AA38M275_9CUCU</name>
<proteinExistence type="predicted"/>
<sequence length="157" mass="17650">MHGEKRGEADSWILSRLGTLLFDSSTNSKRGNRKPRPPFTVHGDGPSGALAYWEKRGEADPLILSRLATWQQLCGYNFYVRVTSNFSNCIVAITRMWPVHVLLLFTHTHISADGNGISFISPQLRFGTTLFFQRLPKKKNGRIPQSPCQLSIPTPKP</sequence>
<dbReference type="EMBL" id="JALNTZ010000010">
    <property type="protein sequence ID" value="KAJ3640314.1"/>
    <property type="molecule type" value="Genomic_DNA"/>
</dbReference>
<comment type="caution">
    <text evidence="1">The sequence shown here is derived from an EMBL/GenBank/DDBJ whole genome shotgun (WGS) entry which is preliminary data.</text>
</comment>
<keyword evidence="2" id="KW-1185">Reference proteome</keyword>
<reference evidence="1" key="1">
    <citation type="journal article" date="2023" name="G3 (Bethesda)">
        <title>Whole genome assemblies of Zophobas morio and Tenebrio molitor.</title>
        <authorList>
            <person name="Kaur S."/>
            <person name="Stinson S.A."/>
            <person name="diCenzo G.C."/>
        </authorList>
    </citation>
    <scope>NUCLEOTIDE SEQUENCE</scope>
    <source>
        <strain evidence="1">QUZm001</strain>
    </source>
</reference>